<keyword evidence="4" id="KW-1185">Reference proteome</keyword>
<dbReference type="KEGG" id="cre:CHLRE_16g680902v5"/>
<organism evidence="3 4">
    <name type="scientific">Chlamydomonas reinhardtii</name>
    <name type="common">Chlamydomonas smithii</name>
    <dbReference type="NCBI Taxonomy" id="3055"/>
    <lineage>
        <taxon>Eukaryota</taxon>
        <taxon>Viridiplantae</taxon>
        <taxon>Chlorophyta</taxon>
        <taxon>core chlorophytes</taxon>
        <taxon>Chlorophyceae</taxon>
        <taxon>CS clade</taxon>
        <taxon>Chlamydomonadales</taxon>
        <taxon>Chlamydomonadaceae</taxon>
        <taxon>Chlamydomonas</taxon>
    </lineage>
</organism>
<protein>
    <recommendedName>
        <fullName evidence="2">Peptidase M11 gametolysin domain-containing protein</fullName>
    </recommendedName>
</protein>
<name>A0A2K3CVZ8_CHLRE</name>
<evidence type="ECO:0000313" key="3">
    <source>
        <dbReference type="EMBL" id="PNW72448.1"/>
    </source>
</evidence>
<accession>A0A2K3CVZ8</accession>
<keyword evidence="1" id="KW-0732">Signal</keyword>
<sequence length="751" mass="81967">MEDRRRAWWTGRLRHAACCLALLIGLSWSSTALGSPSGIPCPFTSWRAAIIALSSTTACRGCDFEDCVLSCQRCAFGLPAAVDLQTCPKAGTPRIYLTPTGLVCIRKGGVRPLAGLNGTAPPPVQQFGPPPPLEVVTASVSDAEVQILTGHDRPHDLINFTDMDAVAETEEYAVLLSQKVDNATDFVRQVASSATDPLTASLRTGDVIDLSVTATVEGSGRRRHLLEAAHGSRRSLLDFSSLLLGRGSLNISNIQLKKSNGGKDFVVGGKPVNITSLTFLVRMCGKELNFGQQDIQKIYFNKFAGAGVYTLQRQHEVCSFNKLLFPPETNLIFGPIDIPCQATVTASTTATNNTGGKGDVSKLTMYQYDMTTACNDVEKYGVWELAKQWLQRNQPAVYSNIRFYKRKVMMLSFADQCAWKGLGNTGCGDGHCMSWHRVPPSYVAEGSWGATSPDMTALFHELGHNIGLNHASRVYSTPGLDTSVYGDVTDPMGSGYPDPTRVKLGPVCFTAPQAYKAGWYSPIDNPDYIDPMLDGVATADFNLWTLQAGKTYTFTLPSMHLSDKNYIRISLNTLNNVKLQSAVFLSYRVRQGPGGFDHAMRPAFNGAVMLHEYNGTASAKPDSVGVMTGLRALLRPIGGKIPDLQSNKQQFEFVLSYRSPQYTTGPEVSRLVARMATTAADYRLASPPNTVKIGLCRANIDAFTSDLANEDTCNDDFDRDCNGVLDSEEAVCEPFRFRRLLRQRGPLRHAI</sequence>
<feature type="signal peptide" evidence="1">
    <location>
        <begin position="1"/>
        <end position="34"/>
    </location>
</feature>
<dbReference type="InterPro" id="IPR008752">
    <property type="entry name" value="Peptidase_M11"/>
</dbReference>
<dbReference type="PaxDb" id="3055-EDO99216"/>
<gene>
    <name evidence="3" type="ORF">CHLRE_16g680902v5</name>
</gene>
<dbReference type="GeneID" id="5724434"/>
<reference evidence="3 4" key="1">
    <citation type="journal article" date="2007" name="Science">
        <title>The Chlamydomonas genome reveals the evolution of key animal and plant functions.</title>
        <authorList>
            <person name="Merchant S.S."/>
            <person name="Prochnik S.E."/>
            <person name="Vallon O."/>
            <person name="Harris E.H."/>
            <person name="Karpowicz S.J."/>
            <person name="Witman G.B."/>
            <person name="Terry A."/>
            <person name="Salamov A."/>
            <person name="Fritz-Laylin L.K."/>
            <person name="Marechal-Drouard L."/>
            <person name="Marshall W.F."/>
            <person name="Qu L.H."/>
            <person name="Nelson D.R."/>
            <person name="Sanderfoot A.A."/>
            <person name="Spalding M.H."/>
            <person name="Kapitonov V.V."/>
            <person name="Ren Q."/>
            <person name="Ferris P."/>
            <person name="Lindquist E."/>
            <person name="Shapiro H."/>
            <person name="Lucas S.M."/>
            <person name="Grimwood J."/>
            <person name="Schmutz J."/>
            <person name="Cardol P."/>
            <person name="Cerutti H."/>
            <person name="Chanfreau G."/>
            <person name="Chen C.L."/>
            <person name="Cognat V."/>
            <person name="Croft M.T."/>
            <person name="Dent R."/>
            <person name="Dutcher S."/>
            <person name="Fernandez E."/>
            <person name="Fukuzawa H."/>
            <person name="Gonzalez-Ballester D."/>
            <person name="Gonzalez-Halphen D."/>
            <person name="Hallmann A."/>
            <person name="Hanikenne M."/>
            <person name="Hippler M."/>
            <person name="Inwood W."/>
            <person name="Jabbari K."/>
            <person name="Kalanon M."/>
            <person name="Kuras R."/>
            <person name="Lefebvre P.A."/>
            <person name="Lemaire S.D."/>
            <person name="Lobanov A.V."/>
            <person name="Lohr M."/>
            <person name="Manuell A."/>
            <person name="Meier I."/>
            <person name="Mets L."/>
            <person name="Mittag M."/>
            <person name="Mittelmeier T."/>
            <person name="Moroney J.V."/>
            <person name="Moseley J."/>
            <person name="Napoli C."/>
            <person name="Nedelcu A.M."/>
            <person name="Niyogi K."/>
            <person name="Novoselov S.V."/>
            <person name="Paulsen I.T."/>
            <person name="Pazour G."/>
            <person name="Purton S."/>
            <person name="Ral J.P."/>
            <person name="Riano-Pachon D.M."/>
            <person name="Riekhof W."/>
            <person name="Rymarquis L."/>
            <person name="Schroda M."/>
            <person name="Stern D."/>
            <person name="Umen J."/>
            <person name="Willows R."/>
            <person name="Wilson N."/>
            <person name="Zimmer S.L."/>
            <person name="Allmer J."/>
            <person name="Balk J."/>
            <person name="Bisova K."/>
            <person name="Chen C.J."/>
            <person name="Elias M."/>
            <person name="Gendler K."/>
            <person name="Hauser C."/>
            <person name="Lamb M.R."/>
            <person name="Ledford H."/>
            <person name="Long J.C."/>
            <person name="Minagawa J."/>
            <person name="Page M.D."/>
            <person name="Pan J."/>
            <person name="Pootakham W."/>
            <person name="Roje S."/>
            <person name="Rose A."/>
            <person name="Stahlberg E."/>
            <person name="Terauchi A.M."/>
            <person name="Yang P."/>
            <person name="Ball S."/>
            <person name="Bowler C."/>
            <person name="Dieckmann C.L."/>
            <person name="Gladyshev V.N."/>
            <person name="Green P."/>
            <person name="Jorgensen R."/>
            <person name="Mayfield S."/>
            <person name="Mueller-Roeber B."/>
            <person name="Rajamani S."/>
            <person name="Sayre R.T."/>
            <person name="Brokstein P."/>
            <person name="Dubchak I."/>
            <person name="Goodstein D."/>
            <person name="Hornick L."/>
            <person name="Huang Y.W."/>
            <person name="Jhaveri J."/>
            <person name="Luo Y."/>
            <person name="Martinez D."/>
            <person name="Ngau W.C."/>
            <person name="Otillar B."/>
            <person name="Poliakov A."/>
            <person name="Porter A."/>
            <person name="Szajkowski L."/>
            <person name="Werner G."/>
            <person name="Zhou K."/>
            <person name="Grigoriev I.V."/>
            <person name="Rokhsar D.S."/>
            <person name="Grossman A.R."/>
        </authorList>
    </citation>
    <scope>NUCLEOTIDE SEQUENCE [LARGE SCALE GENOMIC DNA]</scope>
    <source>
        <strain evidence="4">CC-503</strain>
    </source>
</reference>
<feature type="domain" description="Peptidase M11 gametolysin" evidence="2">
    <location>
        <begin position="282"/>
        <end position="617"/>
    </location>
</feature>
<dbReference type="OrthoDB" id="529323at2759"/>
<dbReference type="AlphaFoldDB" id="A0A2K3CVZ8"/>
<dbReference type="ExpressionAtlas" id="A0A2K3CVZ8">
    <property type="expression patterns" value="baseline and differential"/>
</dbReference>
<proteinExistence type="predicted"/>
<evidence type="ECO:0000259" key="2">
    <source>
        <dbReference type="Pfam" id="PF05548"/>
    </source>
</evidence>
<dbReference type="Proteomes" id="UP000006906">
    <property type="component" value="Chromosome 16"/>
</dbReference>
<evidence type="ECO:0000256" key="1">
    <source>
        <dbReference type="SAM" id="SignalP"/>
    </source>
</evidence>
<dbReference type="Gramene" id="PNW72448">
    <property type="protein sequence ID" value="PNW72448"/>
    <property type="gene ID" value="CHLRE_16g680902v5"/>
</dbReference>
<evidence type="ECO:0000313" key="4">
    <source>
        <dbReference type="Proteomes" id="UP000006906"/>
    </source>
</evidence>
<feature type="chain" id="PRO_5014441634" description="Peptidase M11 gametolysin domain-containing protein" evidence="1">
    <location>
        <begin position="35"/>
        <end position="751"/>
    </location>
</feature>
<dbReference type="RefSeq" id="XP_042916244.1">
    <property type="nucleotide sequence ID" value="XM_043071417.1"/>
</dbReference>
<dbReference type="InParanoid" id="A0A2K3CVZ8"/>
<dbReference type="Pfam" id="PF05548">
    <property type="entry name" value="Peptidase_M11"/>
    <property type="match status" value="1"/>
</dbReference>
<dbReference type="EMBL" id="CM008977">
    <property type="protein sequence ID" value="PNW72448.1"/>
    <property type="molecule type" value="Genomic_DNA"/>
</dbReference>